<evidence type="ECO:0000256" key="1">
    <source>
        <dbReference type="SAM" id="MobiDB-lite"/>
    </source>
</evidence>
<dbReference type="Proteomes" id="UP000887565">
    <property type="component" value="Unplaced"/>
</dbReference>
<sequence>MKKNLKVLGSNRIFPSKTLGEKNNGDFRKRNFKSAANKSIFMQSANESHKCAKVLNRRVRDAPSRPFECYPANRPQNIRRKTCFSFFTHSAQKTHCNDGNGGEQRRSSGAGDCGGGSCDRTSSGTYWRKILFSYNRSETLRSNLKICCFNVSTSDRTAFNKCDLTSSTTWAIFVSNSPLTRPSCVCCCCWGGDGGGVANDDGKDDDAVAVGVFRPAASNASS</sequence>
<keyword evidence="2" id="KW-1185">Reference proteome</keyword>
<reference evidence="3" key="1">
    <citation type="submission" date="2022-11" db="UniProtKB">
        <authorList>
            <consortium name="WormBaseParasite"/>
        </authorList>
    </citation>
    <scope>IDENTIFICATION</scope>
</reference>
<dbReference type="AlphaFoldDB" id="A0A915KD60"/>
<feature type="region of interest" description="Disordered" evidence="1">
    <location>
        <begin position="94"/>
        <end position="119"/>
    </location>
</feature>
<proteinExistence type="predicted"/>
<organism evidence="2 3">
    <name type="scientific">Romanomermis culicivorax</name>
    <name type="common">Nematode worm</name>
    <dbReference type="NCBI Taxonomy" id="13658"/>
    <lineage>
        <taxon>Eukaryota</taxon>
        <taxon>Metazoa</taxon>
        <taxon>Ecdysozoa</taxon>
        <taxon>Nematoda</taxon>
        <taxon>Enoplea</taxon>
        <taxon>Dorylaimia</taxon>
        <taxon>Mermithida</taxon>
        <taxon>Mermithoidea</taxon>
        <taxon>Mermithidae</taxon>
        <taxon>Romanomermis</taxon>
    </lineage>
</organism>
<dbReference type="WBParaSite" id="nRc.2.0.1.t36647-RA">
    <property type="protein sequence ID" value="nRc.2.0.1.t36647-RA"/>
    <property type="gene ID" value="nRc.2.0.1.g36647"/>
</dbReference>
<protein>
    <submittedName>
        <fullName evidence="3">Uncharacterized protein</fullName>
    </submittedName>
</protein>
<name>A0A915KD60_ROMCU</name>
<accession>A0A915KD60</accession>
<evidence type="ECO:0000313" key="2">
    <source>
        <dbReference type="Proteomes" id="UP000887565"/>
    </source>
</evidence>
<evidence type="ECO:0000313" key="3">
    <source>
        <dbReference type="WBParaSite" id="nRc.2.0.1.t36647-RA"/>
    </source>
</evidence>